<comment type="subunit">
    <text evidence="6">Homodimer.</text>
</comment>
<dbReference type="GO" id="GO:0005737">
    <property type="term" value="C:cytoplasm"/>
    <property type="evidence" value="ECO:0007669"/>
    <property type="project" value="UniProtKB-SubCell"/>
</dbReference>
<evidence type="ECO:0000313" key="13">
    <source>
        <dbReference type="EMBL" id="CAG8493900.1"/>
    </source>
</evidence>
<evidence type="ECO:0000256" key="11">
    <source>
        <dbReference type="ARBA" id="ARBA00022726"/>
    </source>
</evidence>
<comment type="catalytic activity">
    <reaction evidence="1">
        <text>AMP + diphosphate = 5-phospho-alpha-D-ribose 1-diphosphate + adenine</text>
        <dbReference type="Rhea" id="RHEA:16609"/>
        <dbReference type="ChEBI" id="CHEBI:16708"/>
        <dbReference type="ChEBI" id="CHEBI:33019"/>
        <dbReference type="ChEBI" id="CHEBI:58017"/>
        <dbReference type="ChEBI" id="CHEBI:456215"/>
        <dbReference type="EC" id="2.4.2.7"/>
    </reaction>
</comment>
<proteinExistence type="inferred from homology"/>
<evidence type="ECO:0000256" key="3">
    <source>
        <dbReference type="ARBA" id="ARBA00004496"/>
    </source>
</evidence>
<comment type="caution">
    <text evidence="13">The sequence shown here is derived from an EMBL/GenBank/DDBJ whole genome shotgun (WGS) entry which is preliminary data.</text>
</comment>
<dbReference type="NCBIfam" id="NF002634">
    <property type="entry name" value="PRK02304.1-3"/>
    <property type="match status" value="1"/>
</dbReference>
<dbReference type="EC" id="2.4.2.7" evidence="7"/>
<comment type="subcellular location">
    <subcellularLocation>
        <location evidence="3">Cytoplasm</location>
    </subcellularLocation>
</comment>
<dbReference type="FunFam" id="3.40.50.2020:FF:000004">
    <property type="entry name" value="Adenine phosphoribosyltransferase"/>
    <property type="match status" value="1"/>
</dbReference>
<evidence type="ECO:0000256" key="1">
    <source>
        <dbReference type="ARBA" id="ARBA00000868"/>
    </source>
</evidence>
<dbReference type="InterPro" id="IPR005764">
    <property type="entry name" value="Ade_phspho_trans"/>
</dbReference>
<dbReference type="InterPro" id="IPR000836">
    <property type="entry name" value="PRTase_dom"/>
</dbReference>
<sequence>MADIERIRGLIRANPDFPKPGINFQDIFPVFQDPTAVESLITHLVSHVTSTIKEKIDVVIGLDARGFLFGPIIALRLAAAFAPVRKKGKLPGEIVTVEYVKEYGVDVFEMEKDAVKPGQNVIVVDDLIATGGSAAAAGKLVNLSGGKVLKYLFVIEAVELNGAAVLNAPLYSVLKYEDSGLKYKG</sequence>
<feature type="domain" description="Phosphoribosyltransferase" evidence="12">
    <location>
        <begin position="36"/>
        <end position="150"/>
    </location>
</feature>
<evidence type="ECO:0000259" key="12">
    <source>
        <dbReference type="Pfam" id="PF00156"/>
    </source>
</evidence>
<keyword evidence="8" id="KW-0963">Cytoplasm</keyword>
<accession>A0A9N8WPR6</accession>
<organism evidence="13 14">
    <name type="scientific">Ambispora gerdemannii</name>
    <dbReference type="NCBI Taxonomy" id="144530"/>
    <lineage>
        <taxon>Eukaryota</taxon>
        <taxon>Fungi</taxon>
        <taxon>Fungi incertae sedis</taxon>
        <taxon>Mucoromycota</taxon>
        <taxon>Glomeromycotina</taxon>
        <taxon>Glomeromycetes</taxon>
        <taxon>Archaeosporales</taxon>
        <taxon>Ambisporaceae</taxon>
        <taxon>Ambispora</taxon>
    </lineage>
</organism>
<evidence type="ECO:0000256" key="9">
    <source>
        <dbReference type="ARBA" id="ARBA00022676"/>
    </source>
</evidence>
<dbReference type="Gene3D" id="3.40.50.2020">
    <property type="match status" value="1"/>
</dbReference>
<comment type="function">
    <text evidence="2">Catalyzes a salvage reaction resulting in the formation of AMP, that is energically less costly than de novo synthesis.</text>
</comment>
<dbReference type="InterPro" id="IPR050054">
    <property type="entry name" value="UPRTase/APRTase"/>
</dbReference>
<keyword evidence="14" id="KW-1185">Reference proteome</keyword>
<gene>
    <name evidence="13" type="ORF">AGERDE_LOCUS3897</name>
</gene>
<evidence type="ECO:0000313" key="14">
    <source>
        <dbReference type="Proteomes" id="UP000789831"/>
    </source>
</evidence>
<dbReference type="Pfam" id="PF00156">
    <property type="entry name" value="Pribosyltran"/>
    <property type="match status" value="1"/>
</dbReference>
<dbReference type="GO" id="GO:0002055">
    <property type="term" value="F:adenine binding"/>
    <property type="evidence" value="ECO:0007669"/>
    <property type="project" value="TreeGrafter"/>
</dbReference>
<dbReference type="PANTHER" id="PTHR32315">
    <property type="entry name" value="ADENINE PHOSPHORIBOSYLTRANSFERASE"/>
    <property type="match status" value="1"/>
</dbReference>
<dbReference type="OrthoDB" id="363185at2759"/>
<dbReference type="GO" id="GO:0003999">
    <property type="term" value="F:adenine phosphoribosyltransferase activity"/>
    <property type="evidence" value="ECO:0007669"/>
    <property type="project" value="UniProtKB-EC"/>
</dbReference>
<dbReference type="GO" id="GO:0006168">
    <property type="term" value="P:adenine salvage"/>
    <property type="evidence" value="ECO:0007669"/>
    <property type="project" value="InterPro"/>
</dbReference>
<keyword evidence="11" id="KW-0660">Purine salvage</keyword>
<dbReference type="GO" id="GO:0006166">
    <property type="term" value="P:purine ribonucleoside salvage"/>
    <property type="evidence" value="ECO:0007669"/>
    <property type="project" value="UniProtKB-KW"/>
</dbReference>
<dbReference type="GO" id="GO:0044209">
    <property type="term" value="P:AMP salvage"/>
    <property type="evidence" value="ECO:0007669"/>
    <property type="project" value="TreeGrafter"/>
</dbReference>
<keyword evidence="9" id="KW-0328">Glycosyltransferase</keyword>
<dbReference type="Proteomes" id="UP000789831">
    <property type="component" value="Unassembled WGS sequence"/>
</dbReference>
<evidence type="ECO:0000256" key="10">
    <source>
        <dbReference type="ARBA" id="ARBA00022679"/>
    </source>
</evidence>
<dbReference type="EMBL" id="CAJVPL010000411">
    <property type="protein sequence ID" value="CAG8493900.1"/>
    <property type="molecule type" value="Genomic_DNA"/>
</dbReference>
<evidence type="ECO:0000256" key="8">
    <source>
        <dbReference type="ARBA" id="ARBA00022490"/>
    </source>
</evidence>
<dbReference type="HAMAP" id="MF_00004">
    <property type="entry name" value="Aden_phosphoribosyltr"/>
    <property type="match status" value="1"/>
</dbReference>
<comment type="pathway">
    <text evidence="4">Purine metabolism; AMP biosynthesis via salvage pathway; AMP from adenine: step 1/1.</text>
</comment>
<reference evidence="13" key="1">
    <citation type="submission" date="2021-06" db="EMBL/GenBank/DDBJ databases">
        <authorList>
            <person name="Kallberg Y."/>
            <person name="Tangrot J."/>
            <person name="Rosling A."/>
        </authorList>
    </citation>
    <scope>NUCLEOTIDE SEQUENCE</scope>
    <source>
        <strain evidence="13">MT106</strain>
    </source>
</reference>
<dbReference type="PANTHER" id="PTHR32315:SF3">
    <property type="entry name" value="ADENINE PHOSPHORIBOSYLTRANSFERASE"/>
    <property type="match status" value="1"/>
</dbReference>
<dbReference type="InterPro" id="IPR029057">
    <property type="entry name" value="PRTase-like"/>
</dbReference>
<protein>
    <recommendedName>
        <fullName evidence="7">adenine phosphoribosyltransferase</fullName>
        <ecNumber evidence="7">2.4.2.7</ecNumber>
    </recommendedName>
</protein>
<name>A0A9N8WPR6_9GLOM</name>
<evidence type="ECO:0000256" key="5">
    <source>
        <dbReference type="ARBA" id="ARBA00008391"/>
    </source>
</evidence>
<dbReference type="AlphaFoldDB" id="A0A9N8WPR6"/>
<keyword evidence="10" id="KW-0808">Transferase</keyword>
<evidence type="ECO:0000256" key="4">
    <source>
        <dbReference type="ARBA" id="ARBA00004659"/>
    </source>
</evidence>
<dbReference type="NCBIfam" id="NF002636">
    <property type="entry name" value="PRK02304.1-5"/>
    <property type="match status" value="1"/>
</dbReference>
<evidence type="ECO:0000256" key="6">
    <source>
        <dbReference type="ARBA" id="ARBA00011738"/>
    </source>
</evidence>
<comment type="similarity">
    <text evidence="5">Belongs to the purine/pyrimidine phosphoribosyltransferase family.</text>
</comment>
<dbReference type="CDD" id="cd06223">
    <property type="entry name" value="PRTases_typeI"/>
    <property type="match status" value="1"/>
</dbReference>
<evidence type="ECO:0000256" key="7">
    <source>
        <dbReference type="ARBA" id="ARBA00011893"/>
    </source>
</evidence>
<dbReference type="GO" id="GO:0016208">
    <property type="term" value="F:AMP binding"/>
    <property type="evidence" value="ECO:0007669"/>
    <property type="project" value="TreeGrafter"/>
</dbReference>
<evidence type="ECO:0000256" key="2">
    <source>
        <dbReference type="ARBA" id="ARBA00003968"/>
    </source>
</evidence>
<dbReference type="SUPFAM" id="SSF53271">
    <property type="entry name" value="PRTase-like"/>
    <property type="match status" value="1"/>
</dbReference>